<keyword evidence="4" id="KW-0456">Lyase</keyword>
<dbReference type="EMBL" id="NGKB01000001">
    <property type="protein sequence ID" value="RSU16628.1"/>
    <property type="molecule type" value="Genomic_DNA"/>
</dbReference>
<dbReference type="CDD" id="cd00452">
    <property type="entry name" value="KDPG_aldolase"/>
    <property type="match status" value="1"/>
</dbReference>
<dbReference type="InterPro" id="IPR000887">
    <property type="entry name" value="Aldlse_KDPG_KHG"/>
</dbReference>
<dbReference type="OrthoDB" id="9802667at2"/>
<comment type="pathway">
    <text evidence="1">Carbohydrate acid metabolism.</text>
</comment>
<comment type="similarity">
    <text evidence="2">Belongs to the KHG/KDPG aldolase family.</text>
</comment>
<dbReference type="PANTHER" id="PTHR30246:SF1">
    <property type="entry name" value="2-DEHYDRO-3-DEOXY-6-PHOSPHOGALACTONATE ALDOLASE-RELATED"/>
    <property type="match status" value="1"/>
</dbReference>
<reference evidence="6 7" key="1">
    <citation type="submission" date="2017-05" db="EMBL/GenBank/DDBJ databases">
        <title>Vagococcus spp. assemblies.</title>
        <authorList>
            <person name="Gulvik C.A."/>
        </authorList>
    </citation>
    <scope>NUCLEOTIDE SEQUENCE [LARGE SCALE GENOMIC DNA]</scope>
    <source>
        <strain evidence="6 7">SS1714</strain>
    </source>
</reference>
<evidence type="ECO:0000256" key="1">
    <source>
        <dbReference type="ARBA" id="ARBA00004761"/>
    </source>
</evidence>
<name>A0A430B8Q7_9ENTE</name>
<gene>
    <name evidence="6" type="ORF">CBF28_00125</name>
</gene>
<dbReference type="Gene3D" id="3.20.20.70">
    <property type="entry name" value="Aldolase class I"/>
    <property type="match status" value="1"/>
</dbReference>
<keyword evidence="5" id="KW-0119">Carbohydrate metabolism</keyword>
<dbReference type="PANTHER" id="PTHR30246">
    <property type="entry name" value="2-KETO-3-DEOXY-6-PHOSPHOGLUCONATE ALDOLASE"/>
    <property type="match status" value="1"/>
</dbReference>
<organism evidence="6 7">
    <name type="scientific">Vagococcus carniphilus</name>
    <dbReference type="NCBI Taxonomy" id="218144"/>
    <lineage>
        <taxon>Bacteria</taxon>
        <taxon>Bacillati</taxon>
        <taxon>Bacillota</taxon>
        <taxon>Bacilli</taxon>
        <taxon>Lactobacillales</taxon>
        <taxon>Enterococcaceae</taxon>
        <taxon>Vagococcus</taxon>
    </lineage>
</organism>
<dbReference type="AlphaFoldDB" id="A0A430B8Q7"/>
<evidence type="ECO:0000256" key="4">
    <source>
        <dbReference type="ARBA" id="ARBA00023239"/>
    </source>
</evidence>
<evidence type="ECO:0000256" key="2">
    <source>
        <dbReference type="ARBA" id="ARBA00006906"/>
    </source>
</evidence>
<dbReference type="GeneID" id="95580024"/>
<dbReference type="NCBIfam" id="TIGR01182">
    <property type="entry name" value="eda"/>
    <property type="match status" value="1"/>
</dbReference>
<evidence type="ECO:0000313" key="7">
    <source>
        <dbReference type="Proteomes" id="UP000288028"/>
    </source>
</evidence>
<dbReference type="GO" id="GO:0016829">
    <property type="term" value="F:lyase activity"/>
    <property type="evidence" value="ECO:0007669"/>
    <property type="project" value="UniProtKB-KW"/>
</dbReference>
<comment type="caution">
    <text evidence="6">The sequence shown here is derived from an EMBL/GenBank/DDBJ whole genome shotgun (WGS) entry which is preliminary data.</text>
</comment>
<dbReference type="InterPro" id="IPR013785">
    <property type="entry name" value="Aldolase_TIM"/>
</dbReference>
<keyword evidence="7" id="KW-1185">Reference proteome</keyword>
<evidence type="ECO:0000256" key="5">
    <source>
        <dbReference type="ARBA" id="ARBA00023277"/>
    </source>
</evidence>
<dbReference type="Pfam" id="PF01081">
    <property type="entry name" value="Aldolase"/>
    <property type="match status" value="1"/>
</dbReference>
<proteinExistence type="inferred from homology"/>
<accession>A0A430B8Q7</accession>
<dbReference type="NCBIfam" id="NF005119">
    <property type="entry name" value="PRK06552.1"/>
    <property type="match status" value="1"/>
</dbReference>
<dbReference type="RefSeq" id="WP_126790641.1">
    <property type="nucleotide sequence ID" value="NZ_CP060720.1"/>
</dbReference>
<dbReference type="Proteomes" id="UP000288028">
    <property type="component" value="Unassembled WGS sequence"/>
</dbReference>
<protein>
    <submittedName>
        <fullName evidence="6">Bifunctional 2-keto-4-hydroxyglutarate aldolase/2-keto-3-deoxy-6-phosphogluconate aldolase</fullName>
    </submittedName>
</protein>
<evidence type="ECO:0000256" key="3">
    <source>
        <dbReference type="ARBA" id="ARBA00011233"/>
    </source>
</evidence>
<evidence type="ECO:0000313" key="6">
    <source>
        <dbReference type="EMBL" id="RSU16628.1"/>
    </source>
</evidence>
<dbReference type="SUPFAM" id="SSF51569">
    <property type="entry name" value="Aldolase"/>
    <property type="match status" value="1"/>
</dbReference>
<comment type="subunit">
    <text evidence="3">Homotrimer.</text>
</comment>
<sequence length="208" mass="22718">MERVNRLLKIRNAQIVAVIRGSKKSEALDVSRKLLESGIKGIEVTLTTPNALEIVTCLKQEYQNQESIIGAGTVLDKESALLSIQAGAEFIVSPVFDEEVCSLCHLYQIPYIPGCMTVNEMKNALVAGVDIVKLFPSNQFEPTIISSIHAPLPQVTIMPSGGVNSENLLDWFQAGAEVVSVGGELTDTKNDTTLMAQRYIEKLKELSK</sequence>